<keyword evidence="7 8" id="KW-0012">Acyltransferase</keyword>
<evidence type="ECO:0000259" key="9">
    <source>
        <dbReference type="Pfam" id="PF01529"/>
    </source>
</evidence>
<evidence type="ECO:0000256" key="4">
    <source>
        <dbReference type="ARBA" id="ARBA00022692"/>
    </source>
</evidence>
<feature type="domain" description="Palmitoyltransferase DHHC" evidence="9">
    <location>
        <begin position="148"/>
        <end position="271"/>
    </location>
</feature>
<dbReference type="GO" id="GO:0016020">
    <property type="term" value="C:membrane"/>
    <property type="evidence" value="ECO:0007669"/>
    <property type="project" value="UniProtKB-SubCell"/>
</dbReference>
<keyword evidence="11" id="KW-1185">Reference proteome</keyword>
<evidence type="ECO:0000256" key="5">
    <source>
        <dbReference type="ARBA" id="ARBA00022989"/>
    </source>
</evidence>
<comment type="catalytic activity">
    <reaction evidence="8">
        <text>L-cysteinyl-[protein] + hexadecanoyl-CoA = S-hexadecanoyl-L-cysteinyl-[protein] + CoA</text>
        <dbReference type="Rhea" id="RHEA:36683"/>
        <dbReference type="Rhea" id="RHEA-COMP:10131"/>
        <dbReference type="Rhea" id="RHEA-COMP:11032"/>
        <dbReference type="ChEBI" id="CHEBI:29950"/>
        <dbReference type="ChEBI" id="CHEBI:57287"/>
        <dbReference type="ChEBI" id="CHEBI:57379"/>
        <dbReference type="ChEBI" id="CHEBI:74151"/>
        <dbReference type="EC" id="2.3.1.225"/>
    </reaction>
</comment>
<proteinExistence type="inferred from homology"/>
<evidence type="ECO:0000256" key="7">
    <source>
        <dbReference type="ARBA" id="ARBA00023315"/>
    </source>
</evidence>
<comment type="similarity">
    <text evidence="2 8">Belongs to the DHHC palmitoyltransferase family.</text>
</comment>
<evidence type="ECO:0000313" key="11">
    <source>
        <dbReference type="Proteomes" id="UP001055439"/>
    </source>
</evidence>
<keyword evidence="3 8" id="KW-0808">Transferase</keyword>
<dbReference type="InterPro" id="IPR001594">
    <property type="entry name" value="Palmitoyltrfase_DHHC"/>
</dbReference>
<evidence type="ECO:0000256" key="8">
    <source>
        <dbReference type="RuleBase" id="RU079119"/>
    </source>
</evidence>
<accession>A0A9E7FHC8</accession>
<dbReference type="Proteomes" id="UP001055439">
    <property type="component" value="Chromosome 4"/>
</dbReference>
<keyword evidence="6 8" id="KW-0472">Membrane</keyword>
<dbReference type="Pfam" id="PF01529">
    <property type="entry name" value="DHHC"/>
    <property type="match status" value="1"/>
</dbReference>
<reference evidence="10" key="1">
    <citation type="submission" date="2022-05" db="EMBL/GenBank/DDBJ databases">
        <title>The Musa troglodytarum L. genome provides insights into the mechanism of non-climacteric behaviour and enrichment of carotenoids.</title>
        <authorList>
            <person name="Wang J."/>
        </authorList>
    </citation>
    <scope>NUCLEOTIDE SEQUENCE</scope>
    <source>
        <tissue evidence="10">Leaf</tissue>
    </source>
</reference>
<keyword evidence="5 8" id="KW-1133">Transmembrane helix</keyword>
<feature type="transmembrane region" description="Helical" evidence="8">
    <location>
        <begin position="194"/>
        <end position="214"/>
    </location>
</feature>
<dbReference type="InterPro" id="IPR039859">
    <property type="entry name" value="PFA4/ZDH16/20/ERF2-like"/>
</dbReference>
<dbReference type="EC" id="2.3.1.225" evidence="8"/>
<dbReference type="PANTHER" id="PTHR12246">
    <property type="entry name" value="PALMITOYLTRANSFERASE ZDHHC16"/>
    <property type="match status" value="1"/>
</dbReference>
<evidence type="ECO:0000256" key="2">
    <source>
        <dbReference type="ARBA" id="ARBA00008574"/>
    </source>
</evidence>
<evidence type="ECO:0000256" key="1">
    <source>
        <dbReference type="ARBA" id="ARBA00004141"/>
    </source>
</evidence>
<gene>
    <name evidence="10" type="ORF">MUK42_30510</name>
</gene>
<dbReference type="PROSITE" id="PS50216">
    <property type="entry name" value="DHHC"/>
    <property type="match status" value="1"/>
</dbReference>
<dbReference type="GO" id="GO:0019706">
    <property type="term" value="F:protein-cysteine S-palmitoyltransferase activity"/>
    <property type="evidence" value="ECO:0007669"/>
    <property type="project" value="UniProtKB-EC"/>
</dbReference>
<name>A0A9E7FHC8_9LILI</name>
<comment type="domain">
    <text evidence="8">The DHHC domain is required for palmitoyltransferase activity.</text>
</comment>
<evidence type="ECO:0000313" key="10">
    <source>
        <dbReference type="EMBL" id="URD95615.1"/>
    </source>
</evidence>
<dbReference type="EMBL" id="CP097506">
    <property type="protein sequence ID" value="URD95615.1"/>
    <property type="molecule type" value="Genomic_DNA"/>
</dbReference>
<protein>
    <recommendedName>
        <fullName evidence="8">S-acyltransferase</fullName>
        <ecNumber evidence="8">2.3.1.225</ecNumber>
    </recommendedName>
    <alternativeName>
        <fullName evidence="8">Palmitoyltransferase</fullName>
    </alternativeName>
</protein>
<organism evidence="10 11">
    <name type="scientific">Musa troglodytarum</name>
    <name type="common">fe'i banana</name>
    <dbReference type="NCBI Taxonomy" id="320322"/>
    <lineage>
        <taxon>Eukaryota</taxon>
        <taxon>Viridiplantae</taxon>
        <taxon>Streptophyta</taxon>
        <taxon>Embryophyta</taxon>
        <taxon>Tracheophyta</taxon>
        <taxon>Spermatophyta</taxon>
        <taxon>Magnoliopsida</taxon>
        <taxon>Liliopsida</taxon>
        <taxon>Zingiberales</taxon>
        <taxon>Musaceae</taxon>
        <taxon>Musa</taxon>
    </lineage>
</organism>
<feature type="transmembrane region" description="Helical" evidence="8">
    <location>
        <begin position="96"/>
        <end position="118"/>
    </location>
</feature>
<sequence>MSNGAGAAAAAAAAHRPYPLILLVEGCEESTLPLNQTSQEVIETWQRRCWGSDRRRMRGYVTLPIVVVLTAIGYLYYTTLFVLIDGWLGLSTAAGFANAAVFTALAVVVVVTYGIAVFKDPGRVPDSFSPDIEHSDSPIHEIKRKGGDLRYCHKCSHYKPSRAHHCRTCKRCVLRMDHHCVWINNCVGHENYKAFLIFVFYGVTACIHSMVLLVGSASYALHNDQEHNAGSFNISYIICGILLLPLTIALIVLLGWHIYLILQNKTTIEYHEGVKAMWLAEKVGNVYRHPYDLGIYENLMGVLGPSIFCWFCPTTKNIGSGLRFRTAYDVPLSTFPT</sequence>
<keyword evidence="4 8" id="KW-0812">Transmembrane</keyword>
<dbReference type="AlphaFoldDB" id="A0A9E7FHC8"/>
<comment type="subcellular location">
    <subcellularLocation>
        <location evidence="1">Membrane</location>
        <topology evidence="1">Multi-pass membrane protein</topology>
    </subcellularLocation>
</comment>
<dbReference type="OrthoDB" id="331948at2759"/>
<feature type="transmembrane region" description="Helical" evidence="8">
    <location>
        <begin position="60"/>
        <end position="84"/>
    </location>
</feature>
<evidence type="ECO:0000256" key="6">
    <source>
        <dbReference type="ARBA" id="ARBA00023136"/>
    </source>
</evidence>
<evidence type="ECO:0000256" key="3">
    <source>
        <dbReference type="ARBA" id="ARBA00022679"/>
    </source>
</evidence>
<feature type="transmembrane region" description="Helical" evidence="8">
    <location>
        <begin position="234"/>
        <end position="262"/>
    </location>
</feature>